<comment type="caution">
    <text evidence="2">The sequence shown here is derived from an EMBL/GenBank/DDBJ whole genome shotgun (WGS) entry which is preliminary data.</text>
</comment>
<gene>
    <name evidence="2" type="ORF">BZL54_07900</name>
</gene>
<dbReference type="Proteomes" id="UP000217994">
    <property type="component" value="Unassembled WGS sequence"/>
</dbReference>
<feature type="compositionally biased region" description="Polar residues" evidence="1">
    <location>
        <begin position="63"/>
        <end position="78"/>
    </location>
</feature>
<organism evidence="2 3">
    <name type="scientific">Burkholderia ubonensis subsp. mesacidophila</name>
    <dbReference type="NCBI Taxonomy" id="265293"/>
    <lineage>
        <taxon>Bacteria</taxon>
        <taxon>Pseudomonadati</taxon>
        <taxon>Pseudomonadota</taxon>
        <taxon>Betaproteobacteria</taxon>
        <taxon>Burkholderiales</taxon>
        <taxon>Burkholderiaceae</taxon>
        <taxon>Burkholderia</taxon>
        <taxon>Burkholderia cepacia complex</taxon>
    </lineage>
</organism>
<dbReference type="RefSeq" id="WP_084908932.1">
    <property type="nucleotide sequence ID" value="NZ_CP020738.1"/>
</dbReference>
<evidence type="ECO:0000313" key="3">
    <source>
        <dbReference type="Proteomes" id="UP000217994"/>
    </source>
</evidence>
<protein>
    <submittedName>
        <fullName evidence="2">Uncharacterized protein</fullName>
    </submittedName>
</protein>
<name>A0A2A4FGN2_9BURK</name>
<dbReference type="GeneID" id="69000894"/>
<evidence type="ECO:0000313" key="2">
    <source>
        <dbReference type="EMBL" id="PCE32883.1"/>
    </source>
</evidence>
<evidence type="ECO:0000256" key="1">
    <source>
        <dbReference type="SAM" id="MobiDB-lite"/>
    </source>
</evidence>
<accession>A0A2A4FGN2</accession>
<sequence>MKSGDHGTAIPPKGAQFGRYGRVVIKPVQITPFAEQEVSPEAALEVRNALQVRLESEPDTRKNTCAGQWRTSSAMHRS</sequence>
<proteinExistence type="predicted"/>
<dbReference type="AlphaFoldDB" id="A0A2A4FGN2"/>
<reference evidence="2 3" key="1">
    <citation type="submission" date="2017-01" db="EMBL/GenBank/DDBJ databases">
        <title>Whole-Genome Shotgun Sequencing of Two beta-Proteobacterial Species in Search of the Bulgecin Biosynthetic Cluster.</title>
        <authorList>
            <person name="Horsman M.E."/>
            <person name="Marous D.R."/>
            <person name="Li R."/>
            <person name="Oliver R.A."/>
            <person name="Byun B."/>
            <person name="Emrich S.J."/>
            <person name="Boggess B."/>
            <person name="Townsend C.A."/>
            <person name="Mobashery S."/>
        </authorList>
    </citation>
    <scope>NUCLEOTIDE SEQUENCE [LARGE SCALE GENOMIC DNA]</scope>
    <source>
        <strain evidence="2 3">ATCC 31433</strain>
    </source>
</reference>
<feature type="region of interest" description="Disordered" evidence="1">
    <location>
        <begin position="55"/>
        <end position="78"/>
    </location>
</feature>
<dbReference type="EMBL" id="MTZU01000023">
    <property type="protein sequence ID" value="PCE32883.1"/>
    <property type="molecule type" value="Genomic_DNA"/>
</dbReference>